<evidence type="ECO:0000259" key="1">
    <source>
        <dbReference type="PROSITE" id="PS50943"/>
    </source>
</evidence>
<keyword evidence="3" id="KW-1185">Reference proteome</keyword>
<dbReference type="Gene3D" id="1.10.260.40">
    <property type="entry name" value="lambda repressor-like DNA-binding domains"/>
    <property type="match status" value="1"/>
</dbReference>
<protein>
    <submittedName>
        <fullName evidence="2">Helix-turn-helix transcriptional regulator</fullName>
    </submittedName>
</protein>
<dbReference type="EMBL" id="VDCI01000018">
    <property type="protein sequence ID" value="TNJ34044.1"/>
    <property type="molecule type" value="Genomic_DNA"/>
</dbReference>
<name>A0A5C4RSY6_PROVB</name>
<sequence>MKDLKKKLDKVVAAESSVWMEDAVQFEKNKDWLDYSAEIALCVLDALHEKRMTQKALAASMGVSPQQVSKILKGTENLTLETISKLERALKIKIVSLHSYGKTFDAAVAGSSVAMGYDRTPHKISSAPTVYSLESYSFYRSGSKYNEAS</sequence>
<dbReference type="GO" id="GO:0003677">
    <property type="term" value="F:DNA binding"/>
    <property type="evidence" value="ECO:0007669"/>
    <property type="project" value="InterPro"/>
</dbReference>
<accession>A0A5C4RSY6</accession>
<proteinExistence type="predicted"/>
<organism evidence="2 3">
    <name type="scientific">Prosthecochloris vibrioformis</name>
    <name type="common">Chlorobium vibrioforme</name>
    <dbReference type="NCBI Taxonomy" id="1098"/>
    <lineage>
        <taxon>Bacteria</taxon>
        <taxon>Pseudomonadati</taxon>
        <taxon>Chlorobiota</taxon>
        <taxon>Chlorobiia</taxon>
        <taxon>Chlorobiales</taxon>
        <taxon>Chlorobiaceae</taxon>
        <taxon>Prosthecochloris</taxon>
    </lineage>
</organism>
<feature type="domain" description="HTH cro/C1-type" evidence="1">
    <location>
        <begin position="49"/>
        <end position="97"/>
    </location>
</feature>
<dbReference type="Proteomes" id="UP000309544">
    <property type="component" value="Unassembled WGS sequence"/>
</dbReference>
<dbReference type="InterPro" id="IPR010982">
    <property type="entry name" value="Lambda_DNA-bd_dom_sf"/>
</dbReference>
<dbReference type="RefSeq" id="WP_139627041.1">
    <property type="nucleotide sequence ID" value="NZ_VDCI01000018.1"/>
</dbReference>
<dbReference type="AlphaFoldDB" id="A0A5C4RSY6"/>
<gene>
    <name evidence="2" type="ORF">FGF68_10580</name>
</gene>
<comment type="caution">
    <text evidence="2">The sequence shown here is derived from an EMBL/GenBank/DDBJ whole genome shotgun (WGS) entry which is preliminary data.</text>
</comment>
<dbReference type="CDD" id="cd00093">
    <property type="entry name" value="HTH_XRE"/>
    <property type="match status" value="1"/>
</dbReference>
<dbReference type="InterPro" id="IPR001387">
    <property type="entry name" value="Cro/C1-type_HTH"/>
</dbReference>
<reference evidence="2 3" key="1">
    <citation type="submission" date="2019-05" db="EMBL/GenBank/DDBJ databases">
        <title>Draft Whole-Genome sequence of the green sulfur bacterium Prosthecochloris vibrioformis DSM 260.</title>
        <authorList>
            <person name="Meyer T.E."/>
            <person name="Kyndt J.A."/>
        </authorList>
    </citation>
    <scope>NUCLEOTIDE SEQUENCE [LARGE SCALE GENOMIC DNA]</scope>
    <source>
        <strain evidence="2 3">DSM 260</strain>
    </source>
</reference>
<evidence type="ECO:0000313" key="2">
    <source>
        <dbReference type="EMBL" id="TNJ34044.1"/>
    </source>
</evidence>
<dbReference type="SUPFAM" id="SSF47413">
    <property type="entry name" value="lambda repressor-like DNA-binding domains"/>
    <property type="match status" value="1"/>
</dbReference>
<evidence type="ECO:0000313" key="3">
    <source>
        <dbReference type="Proteomes" id="UP000309544"/>
    </source>
</evidence>
<dbReference type="SMART" id="SM00530">
    <property type="entry name" value="HTH_XRE"/>
    <property type="match status" value="1"/>
</dbReference>
<dbReference type="PROSITE" id="PS50943">
    <property type="entry name" value="HTH_CROC1"/>
    <property type="match status" value="1"/>
</dbReference>
<dbReference type="Pfam" id="PF01381">
    <property type="entry name" value="HTH_3"/>
    <property type="match status" value="1"/>
</dbReference>